<feature type="transmembrane region" description="Helical" evidence="1">
    <location>
        <begin position="25"/>
        <end position="47"/>
    </location>
</feature>
<dbReference type="AlphaFoldDB" id="A0A2W5MPQ5"/>
<proteinExistence type="predicted"/>
<dbReference type="PANTHER" id="PTHR40115:SF1">
    <property type="entry name" value="INNER MEMBRANE PROTEIN WITH PEPSY TM HELIX"/>
    <property type="match status" value="1"/>
</dbReference>
<comment type="caution">
    <text evidence="2">The sequence shown here is derived from an EMBL/GenBank/DDBJ whole genome shotgun (WGS) entry which is preliminary data.</text>
</comment>
<accession>A0A2W5MPQ5</accession>
<feature type="transmembrane region" description="Helical" evidence="1">
    <location>
        <begin position="163"/>
        <end position="187"/>
    </location>
</feature>
<keyword evidence="1" id="KW-0472">Membrane</keyword>
<gene>
    <name evidence="2" type="ORF">DI564_00135</name>
</gene>
<evidence type="ECO:0000313" key="3">
    <source>
        <dbReference type="Proteomes" id="UP000249046"/>
    </source>
</evidence>
<evidence type="ECO:0000313" key="2">
    <source>
        <dbReference type="EMBL" id="PZQ19693.1"/>
    </source>
</evidence>
<keyword evidence="1" id="KW-0812">Transmembrane</keyword>
<name>A0A2W5MPQ5_9GAMM</name>
<sequence length="213" mass="24138">MTDVRADKRPDPKRRAFWLKHLHQWHWISSALCLFAMLLFSVTGITLNHAAKIEAKPEVTQRHDQLPDALVAALAEQPPADKAPLPVALRDWLAERLDLRVGDRVAEWSDGEIYLSLPRPGGDAWLSIDRTGGAVEYERTDRGWVSWFNDLHKGRNTGPAWSWFIDLFAVACVIFCLTGLFLLQLHARQRPGTWPIVGFGLVAMLVVMIVFIH</sequence>
<dbReference type="Proteomes" id="UP000249046">
    <property type="component" value="Unassembled WGS sequence"/>
</dbReference>
<keyword evidence="1" id="KW-1133">Transmembrane helix</keyword>
<reference evidence="2 3" key="1">
    <citation type="submission" date="2017-08" db="EMBL/GenBank/DDBJ databases">
        <title>Infants hospitalized years apart are colonized by the same room-sourced microbial strains.</title>
        <authorList>
            <person name="Brooks B."/>
            <person name="Olm M.R."/>
            <person name="Firek B.A."/>
            <person name="Baker R."/>
            <person name="Thomas B.C."/>
            <person name="Morowitz M.J."/>
            <person name="Banfield J.F."/>
        </authorList>
    </citation>
    <scope>NUCLEOTIDE SEQUENCE [LARGE SCALE GENOMIC DNA]</scope>
    <source>
        <strain evidence="2">S2_005_003_R2_42</strain>
    </source>
</reference>
<protein>
    <recommendedName>
        <fullName evidence="4">Peptidase</fullName>
    </recommendedName>
</protein>
<dbReference type="InterPro" id="IPR032307">
    <property type="entry name" value="PepSY_TM-like_2"/>
</dbReference>
<evidence type="ECO:0008006" key="4">
    <source>
        <dbReference type="Google" id="ProtNLM"/>
    </source>
</evidence>
<dbReference type="EMBL" id="QFPO01000001">
    <property type="protein sequence ID" value="PZQ19693.1"/>
    <property type="molecule type" value="Genomic_DNA"/>
</dbReference>
<feature type="transmembrane region" description="Helical" evidence="1">
    <location>
        <begin position="193"/>
        <end position="212"/>
    </location>
</feature>
<dbReference type="Pfam" id="PF16357">
    <property type="entry name" value="PepSY_TM_like_2"/>
    <property type="match status" value="1"/>
</dbReference>
<evidence type="ECO:0000256" key="1">
    <source>
        <dbReference type="SAM" id="Phobius"/>
    </source>
</evidence>
<dbReference type="PANTHER" id="PTHR40115">
    <property type="entry name" value="INNER MEMBRANE PROTEIN WITH PEPSY TM HELIX"/>
    <property type="match status" value="1"/>
</dbReference>
<organism evidence="2 3">
    <name type="scientific">Rhodanobacter denitrificans</name>
    <dbReference type="NCBI Taxonomy" id="666685"/>
    <lineage>
        <taxon>Bacteria</taxon>
        <taxon>Pseudomonadati</taxon>
        <taxon>Pseudomonadota</taxon>
        <taxon>Gammaproteobacteria</taxon>
        <taxon>Lysobacterales</taxon>
        <taxon>Rhodanobacteraceae</taxon>
        <taxon>Rhodanobacter</taxon>
    </lineage>
</organism>